<reference evidence="8" key="1">
    <citation type="journal article" date="2019" name="Int. J. Syst. Evol. Microbiol.">
        <title>The Global Catalogue of Microorganisms (GCM) 10K type strain sequencing project: providing services to taxonomists for standard genome sequencing and annotation.</title>
        <authorList>
            <consortium name="The Broad Institute Genomics Platform"/>
            <consortium name="The Broad Institute Genome Sequencing Center for Infectious Disease"/>
            <person name="Wu L."/>
            <person name="Ma J."/>
        </authorList>
    </citation>
    <scope>NUCLEOTIDE SEQUENCE [LARGE SCALE GENOMIC DNA]</scope>
    <source>
        <strain evidence="8">JCM 17666</strain>
    </source>
</reference>
<accession>A0ABP8GDD0</accession>
<dbReference type="Gene3D" id="1.10.10.10">
    <property type="entry name" value="Winged helix-like DNA-binding domain superfamily/Winged helix DNA-binding domain"/>
    <property type="match status" value="1"/>
</dbReference>
<dbReference type="PANTHER" id="PTHR30419:SF8">
    <property type="entry name" value="NITROGEN ASSIMILATION TRANSCRIPTIONAL ACTIVATOR-RELATED"/>
    <property type="match status" value="1"/>
</dbReference>
<evidence type="ECO:0000313" key="8">
    <source>
        <dbReference type="Proteomes" id="UP001501671"/>
    </source>
</evidence>
<feature type="domain" description="HTH lysR-type" evidence="6">
    <location>
        <begin position="12"/>
        <end position="69"/>
    </location>
</feature>
<sequence>MRTHMESLLARMRFRHLQLIAEIDRTGSLNKASAALSLTQPALSKALKEVEDMLGFALFVRSAHGLEKTAQGAVVVEGARLLMEELRHMRDEAVAAGPEGRLAAVLRLGAPAYLAVSMLPQIVSRLTTRTPPLAVSLMEANVPRLFEALAAGELDALVTVYNPDVLASAVDKELCFERLSEENYAVIAPAGHPFARSRKVSWEALADAPWVLTRKPSMARIFIEDCFLRRGLRPPPPVCETDSPVTNARLVAAGSGLSIVPGSTMLEAEREGMVRRVRVLPPPPAAVLGVVYRAASASHPRIALLREAIRGRRGGSPARRQGSAPQAEGAGVVM</sequence>
<name>A0ABP8GDD0_9BURK</name>
<protein>
    <submittedName>
        <fullName evidence="7">LysR family transcriptional regulator</fullName>
    </submittedName>
</protein>
<evidence type="ECO:0000259" key="6">
    <source>
        <dbReference type="PROSITE" id="PS50931"/>
    </source>
</evidence>
<feature type="region of interest" description="Disordered" evidence="5">
    <location>
        <begin position="312"/>
        <end position="334"/>
    </location>
</feature>
<keyword evidence="3" id="KW-0238">DNA-binding</keyword>
<dbReference type="Pfam" id="PF03466">
    <property type="entry name" value="LysR_substrate"/>
    <property type="match status" value="1"/>
</dbReference>
<dbReference type="Proteomes" id="UP001501671">
    <property type="component" value="Unassembled WGS sequence"/>
</dbReference>
<keyword evidence="8" id="KW-1185">Reference proteome</keyword>
<evidence type="ECO:0000256" key="1">
    <source>
        <dbReference type="ARBA" id="ARBA00009437"/>
    </source>
</evidence>
<dbReference type="PROSITE" id="PS50931">
    <property type="entry name" value="HTH_LYSR"/>
    <property type="match status" value="1"/>
</dbReference>
<evidence type="ECO:0000256" key="3">
    <source>
        <dbReference type="ARBA" id="ARBA00023125"/>
    </source>
</evidence>
<keyword evidence="4" id="KW-0804">Transcription</keyword>
<dbReference type="SUPFAM" id="SSF53850">
    <property type="entry name" value="Periplasmic binding protein-like II"/>
    <property type="match status" value="1"/>
</dbReference>
<dbReference type="EMBL" id="BAABFO010000001">
    <property type="protein sequence ID" value="GAA4322303.1"/>
    <property type="molecule type" value="Genomic_DNA"/>
</dbReference>
<organism evidence="7 8">
    <name type="scientific">Pigmentiphaga soli</name>
    <dbReference type="NCBI Taxonomy" id="1007095"/>
    <lineage>
        <taxon>Bacteria</taxon>
        <taxon>Pseudomonadati</taxon>
        <taxon>Pseudomonadota</taxon>
        <taxon>Betaproteobacteria</taxon>
        <taxon>Burkholderiales</taxon>
        <taxon>Alcaligenaceae</taxon>
        <taxon>Pigmentiphaga</taxon>
    </lineage>
</organism>
<comment type="similarity">
    <text evidence="1">Belongs to the LysR transcriptional regulatory family.</text>
</comment>
<proteinExistence type="inferred from homology"/>
<dbReference type="InterPro" id="IPR036390">
    <property type="entry name" value="WH_DNA-bd_sf"/>
</dbReference>
<dbReference type="RefSeq" id="WP_345245439.1">
    <property type="nucleotide sequence ID" value="NZ_BAABFO010000001.1"/>
</dbReference>
<dbReference type="Pfam" id="PF00126">
    <property type="entry name" value="HTH_1"/>
    <property type="match status" value="1"/>
</dbReference>
<comment type="caution">
    <text evidence="7">The sequence shown here is derived from an EMBL/GenBank/DDBJ whole genome shotgun (WGS) entry which is preliminary data.</text>
</comment>
<dbReference type="CDD" id="cd05466">
    <property type="entry name" value="PBP2_LTTR_substrate"/>
    <property type="match status" value="1"/>
</dbReference>
<evidence type="ECO:0000256" key="5">
    <source>
        <dbReference type="SAM" id="MobiDB-lite"/>
    </source>
</evidence>
<dbReference type="InterPro" id="IPR000847">
    <property type="entry name" value="LysR_HTH_N"/>
</dbReference>
<gene>
    <name evidence="7" type="ORF">GCM10023144_02160</name>
</gene>
<evidence type="ECO:0000256" key="2">
    <source>
        <dbReference type="ARBA" id="ARBA00023015"/>
    </source>
</evidence>
<dbReference type="InterPro" id="IPR036388">
    <property type="entry name" value="WH-like_DNA-bd_sf"/>
</dbReference>
<dbReference type="PANTHER" id="PTHR30419">
    <property type="entry name" value="HTH-TYPE TRANSCRIPTIONAL REGULATOR YBHD"/>
    <property type="match status" value="1"/>
</dbReference>
<keyword evidence="2" id="KW-0805">Transcription regulation</keyword>
<dbReference type="InterPro" id="IPR050950">
    <property type="entry name" value="HTH-type_LysR_regulators"/>
</dbReference>
<evidence type="ECO:0000256" key="4">
    <source>
        <dbReference type="ARBA" id="ARBA00023163"/>
    </source>
</evidence>
<dbReference type="Gene3D" id="3.40.190.10">
    <property type="entry name" value="Periplasmic binding protein-like II"/>
    <property type="match status" value="2"/>
</dbReference>
<dbReference type="PRINTS" id="PR00039">
    <property type="entry name" value="HTHLYSR"/>
</dbReference>
<evidence type="ECO:0000313" key="7">
    <source>
        <dbReference type="EMBL" id="GAA4322303.1"/>
    </source>
</evidence>
<dbReference type="InterPro" id="IPR005119">
    <property type="entry name" value="LysR_subst-bd"/>
</dbReference>
<dbReference type="SUPFAM" id="SSF46785">
    <property type="entry name" value="Winged helix' DNA-binding domain"/>
    <property type="match status" value="1"/>
</dbReference>